<feature type="domain" description="TIR" evidence="11">
    <location>
        <begin position="1107"/>
        <end position="1242"/>
    </location>
</feature>
<keyword evidence="9" id="KW-0675">Receptor</keyword>
<evidence type="ECO:0000256" key="9">
    <source>
        <dbReference type="ARBA" id="ARBA00023170"/>
    </source>
</evidence>
<comment type="subcellular location">
    <subcellularLocation>
        <location evidence="1">Membrane</location>
        <topology evidence="1">Single-pass type I membrane protein</topology>
    </subcellularLocation>
</comment>
<keyword evidence="4 10" id="KW-0812">Transmembrane</keyword>
<protein>
    <submittedName>
        <fullName evidence="13 14">Toll-like receptor 6</fullName>
    </submittedName>
</protein>
<dbReference type="InterPro" id="IPR050541">
    <property type="entry name" value="LRR_TM_domain-containing"/>
</dbReference>
<dbReference type="SUPFAM" id="SSF52075">
    <property type="entry name" value="Outer arm dynein light chain 1"/>
    <property type="match status" value="1"/>
</dbReference>
<reference evidence="13 14" key="1">
    <citation type="submission" date="2025-05" db="UniProtKB">
        <authorList>
            <consortium name="RefSeq"/>
        </authorList>
    </citation>
    <scope>IDENTIFICATION</scope>
    <source>
        <tissue evidence="13 14">Muscle</tissue>
    </source>
</reference>
<evidence type="ECO:0000256" key="3">
    <source>
        <dbReference type="ARBA" id="ARBA00022614"/>
    </source>
</evidence>
<proteinExistence type="inferred from homology"/>
<keyword evidence="3" id="KW-0433">Leucine-rich repeat</keyword>
<dbReference type="SMART" id="SM00364">
    <property type="entry name" value="LRR_BAC"/>
    <property type="match status" value="7"/>
</dbReference>
<keyword evidence="7 10" id="KW-1133">Transmembrane helix</keyword>
<evidence type="ECO:0000256" key="6">
    <source>
        <dbReference type="ARBA" id="ARBA00022737"/>
    </source>
</evidence>
<dbReference type="GeneID" id="106470920"/>
<evidence type="ECO:0000256" key="10">
    <source>
        <dbReference type="SAM" id="Phobius"/>
    </source>
</evidence>
<evidence type="ECO:0000256" key="7">
    <source>
        <dbReference type="ARBA" id="ARBA00022989"/>
    </source>
</evidence>
<accession>A0ABM1THC1</accession>
<dbReference type="InterPro" id="IPR003591">
    <property type="entry name" value="Leu-rich_rpt_typical-subtyp"/>
</dbReference>
<evidence type="ECO:0000313" key="13">
    <source>
        <dbReference type="RefSeq" id="XP_013786951.1"/>
    </source>
</evidence>
<dbReference type="PRINTS" id="PR01537">
    <property type="entry name" value="INTRLKN1R1F"/>
</dbReference>
<keyword evidence="8 10" id="KW-0472">Membrane</keyword>
<dbReference type="Gene3D" id="3.80.10.10">
    <property type="entry name" value="Ribonuclease Inhibitor"/>
    <property type="match status" value="6"/>
</dbReference>
<dbReference type="InterPro" id="IPR032675">
    <property type="entry name" value="LRR_dom_sf"/>
</dbReference>
<dbReference type="RefSeq" id="XP_013786951.1">
    <property type="nucleotide sequence ID" value="XM_013931497.2"/>
</dbReference>
<keyword evidence="5" id="KW-0732">Signal</keyword>
<dbReference type="Pfam" id="PF13676">
    <property type="entry name" value="TIR_2"/>
    <property type="match status" value="1"/>
</dbReference>
<dbReference type="SUPFAM" id="SSF52058">
    <property type="entry name" value="L domain-like"/>
    <property type="match status" value="3"/>
</dbReference>
<sequence>MRVYETVSKYGSYVVRPDSVIGSLPKGQDMKWENKVPEHFCRKYLRLSRLDISVISMYHSTVNNQFSSLVKILLTKCLIQPSTLLVVVFFTILVSTTARHYVAPEDCIWKTLNTGEDEVRLTCNVMALKSGKQSTNFSLIQKDHTTSLHLICDQVLVESHLSNKTFSNLQHLRSLYIAHCKLPFLPSRVFHGLHQLKNLTLHSHNDKWSSFSLKLERESLSSLKNLEVLNLGFNNIAELPRSLFCELSNLKELNLTHNRLQDLTVLVEQQPNSCGKELTKLDISFNNLQKLDRNSFATFTKLIEMNLQKNQLSQIEADTLKEVTNLQILDLSSNQLASVPPSLFHNVGELRALYLQNNSLGLLSSQQFSGLQQILVLNLSRNAISSEWVTPETLADLIRLVVLDMSHNLLGFINSSTFQSQYSLQMLFLSHNRITEITDNAFASLYNLHTLDLSYNLLKYIDVHTLNGLYVLSFLSLEMNRIDSIHSEGMKNCSNLQDLKLGGNRLDSTPKALTILQFLKSLDLSDNLLTSLMNATFVGLKQLNKLSLQKNQVGNLTRGIFRDLPSLTYLDLSSNVIQRLEHGMLEEAPRIEVLLLNDNLLTDINGLFMNLHSLRFLNVSRNQIKWFDYALIPAELRTFDIHDNQVDFLGNYFELESALKLKYLDASFNIITEVNPASFPNSIRYLRLNSNRIKVIHPFVFMGKENLTNVDLSNNSLQVVDINSFRLNSFPSNKTLPQLRVSGNPFFCDCTMEWLQRINSLHKTRQYPRVEDLDKVMCQLPFKRQTISISLSKTTPQDFLCQYQSHCFALCHCCEFDACDCEMVCPENCTCYSDQTWNTNIVDCSSSSYNRMPQRIPMDVTDLYLDGTDMSHLSSHSFIGRKNMKILYLNNSNIHVIHNRTFNGLLILEILHLEHNQLSALQGFEFQNLSMLRELHLSHNHVRTIHNVTFVHLIHLEYLFLDNNYITHFQVWTLELNPNLKVFSLGHNSWTCDCDFLAAFQDWLFLHREKVYDIASIRCYENTTAGPFILTFNVSACGNLTTITIFQAAFTVHDYMPFIIVGCIVFLFLVIIMVLLCIYRQEIKIWFYTKYGIRLFHKNHYTPEAEKLFDAFVSYCKKDEAFVAQILAPELECASPQQRLCLRYRDLPMVGYVAEAITEAIECSHRTVVVLSEQFLKNEWCRFELKSAQHEARCNRHHRLVVVLLDNTSFKHMDADTRSCLRSAVVVRWGEKRFWEKLRYSLPDGRGSSKHITCPETQLEERGLPGNSVKLV</sequence>
<keyword evidence="6" id="KW-0677">Repeat</keyword>
<dbReference type="Gene3D" id="3.40.50.10140">
    <property type="entry name" value="Toll/interleukin-1 receptor homology (TIR) domain"/>
    <property type="match status" value="1"/>
</dbReference>
<evidence type="ECO:0000256" key="5">
    <source>
        <dbReference type="ARBA" id="ARBA00022729"/>
    </source>
</evidence>
<dbReference type="SMART" id="SM00082">
    <property type="entry name" value="LRRCT"/>
    <property type="match status" value="2"/>
</dbReference>
<dbReference type="PROSITE" id="PS51450">
    <property type="entry name" value="LRR"/>
    <property type="match status" value="6"/>
</dbReference>
<dbReference type="SMART" id="SM00365">
    <property type="entry name" value="LRR_SD22"/>
    <property type="match status" value="9"/>
</dbReference>
<dbReference type="InterPro" id="IPR000483">
    <property type="entry name" value="Cys-rich_flank_reg_C"/>
</dbReference>
<evidence type="ECO:0000259" key="11">
    <source>
        <dbReference type="PROSITE" id="PS50104"/>
    </source>
</evidence>
<comment type="similarity">
    <text evidence="2">Belongs to the Toll-like receptor family.</text>
</comment>
<evidence type="ECO:0000313" key="12">
    <source>
        <dbReference type="Proteomes" id="UP000694941"/>
    </source>
</evidence>
<dbReference type="InterPro" id="IPR035897">
    <property type="entry name" value="Toll_tir_struct_dom_sf"/>
</dbReference>
<evidence type="ECO:0000256" key="4">
    <source>
        <dbReference type="ARBA" id="ARBA00022692"/>
    </source>
</evidence>
<name>A0ABM1THC1_LIMPO</name>
<evidence type="ECO:0000256" key="2">
    <source>
        <dbReference type="ARBA" id="ARBA00009634"/>
    </source>
</evidence>
<dbReference type="SUPFAM" id="SSF52200">
    <property type="entry name" value="Toll/Interleukin receptor TIR domain"/>
    <property type="match status" value="1"/>
</dbReference>
<feature type="transmembrane region" description="Helical" evidence="10">
    <location>
        <begin position="1055"/>
        <end position="1079"/>
    </location>
</feature>
<dbReference type="Pfam" id="PF13855">
    <property type="entry name" value="LRR_8"/>
    <property type="match status" value="6"/>
</dbReference>
<dbReference type="PROSITE" id="PS50104">
    <property type="entry name" value="TIR"/>
    <property type="match status" value="1"/>
</dbReference>
<organism evidence="12 14">
    <name type="scientific">Limulus polyphemus</name>
    <name type="common">Atlantic horseshoe crab</name>
    <dbReference type="NCBI Taxonomy" id="6850"/>
    <lineage>
        <taxon>Eukaryota</taxon>
        <taxon>Metazoa</taxon>
        <taxon>Ecdysozoa</taxon>
        <taxon>Arthropoda</taxon>
        <taxon>Chelicerata</taxon>
        <taxon>Merostomata</taxon>
        <taxon>Xiphosura</taxon>
        <taxon>Limulidae</taxon>
        <taxon>Limulus</taxon>
    </lineage>
</organism>
<dbReference type="SMART" id="SM00255">
    <property type="entry name" value="TIR"/>
    <property type="match status" value="1"/>
</dbReference>
<dbReference type="SMART" id="SM00369">
    <property type="entry name" value="LRR_TYP"/>
    <property type="match status" value="22"/>
</dbReference>
<evidence type="ECO:0000313" key="14">
    <source>
        <dbReference type="RefSeq" id="XP_022255277.1"/>
    </source>
</evidence>
<keyword evidence="12" id="KW-1185">Reference proteome</keyword>
<dbReference type="InterPro" id="IPR001611">
    <property type="entry name" value="Leu-rich_rpt"/>
</dbReference>
<evidence type="ECO:0000256" key="8">
    <source>
        <dbReference type="ARBA" id="ARBA00023136"/>
    </source>
</evidence>
<dbReference type="Proteomes" id="UP000694941">
    <property type="component" value="Unplaced"/>
</dbReference>
<dbReference type="InterPro" id="IPR000157">
    <property type="entry name" value="TIR_dom"/>
</dbReference>
<evidence type="ECO:0000256" key="1">
    <source>
        <dbReference type="ARBA" id="ARBA00004479"/>
    </source>
</evidence>
<gene>
    <name evidence="13 14" type="primary">LOC106470920</name>
</gene>
<dbReference type="PANTHER" id="PTHR24369">
    <property type="entry name" value="ANTIGEN BSP, PUTATIVE-RELATED"/>
    <property type="match status" value="1"/>
</dbReference>
<dbReference type="PANTHER" id="PTHR24369:SF210">
    <property type="entry name" value="CHAOPTIN-RELATED"/>
    <property type="match status" value="1"/>
</dbReference>
<dbReference type="RefSeq" id="XP_022255277.1">
    <property type="nucleotide sequence ID" value="XM_022399569.1"/>
</dbReference>